<dbReference type="InterPro" id="IPR028889">
    <property type="entry name" value="USP"/>
</dbReference>
<dbReference type="Pfam" id="PF00443">
    <property type="entry name" value="UCH"/>
    <property type="match status" value="1"/>
</dbReference>
<evidence type="ECO:0000259" key="8">
    <source>
        <dbReference type="PROSITE" id="PS50235"/>
    </source>
</evidence>
<feature type="compositionally biased region" description="Basic and acidic residues" evidence="7">
    <location>
        <begin position="45"/>
        <end position="55"/>
    </location>
</feature>
<evidence type="ECO:0000256" key="4">
    <source>
        <dbReference type="ARBA" id="ARBA00022786"/>
    </source>
</evidence>
<dbReference type="Pfam" id="PF20153">
    <property type="entry name" value="DUF6535"/>
    <property type="match status" value="1"/>
</dbReference>
<dbReference type="PROSITE" id="PS00973">
    <property type="entry name" value="USP_2"/>
    <property type="match status" value="1"/>
</dbReference>
<dbReference type="InterPro" id="IPR038765">
    <property type="entry name" value="Papain-like_cys_pep_sf"/>
</dbReference>
<name>A0A9P5N277_9AGAM</name>
<reference evidence="9" key="1">
    <citation type="submission" date="2019-10" db="EMBL/GenBank/DDBJ databases">
        <authorList>
            <consortium name="DOE Joint Genome Institute"/>
            <person name="Kuo A."/>
            <person name="Miyauchi S."/>
            <person name="Kiss E."/>
            <person name="Drula E."/>
            <person name="Kohler A."/>
            <person name="Sanchez-Garcia M."/>
            <person name="Andreopoulos B."/>
            <person name="Barry K.W."/>
            <person name="Bonito G."/>
            <person name="Buee M."/>
            <person name="Carver A."/>
            <person name="Chen C."/>
            <person name="Cichocki N."/>
            <person name="Clum A."/>
            <person name="Culley D."/>
            <person name="Crous P.W."/>
            <person name="Fauchery L."/>
            <person name="Girlanda M."/>
            <person name="Hayes R."/>
            <person name="Keri Z."/>
            <person name="LaButti K."/>
            <person name="Lipzen A."/>
            <person name="Lombard V."/>
            <person name="Magnuson J."/>
            <person name="Maillard F."/>
            <person name="Morin E."/>
            <person name="Murat C."/>
            <person name="Nolan M."/>
            <person name="Ohm R."/>
            <person name="Pangilinan J."/>
            <person name="Pereira M."/>
            <person name="Perotto S."/>
            <person name="Peter M."/>
            <person name="Riley R."/>
            <person name="Sitrit Y."/>
            <person name="Stielow B."/>
            <person name="Szollosi G."/>
            <person name="Zifcakova L."/>
            <person name="Stursova M."/>
            <person name="Spatafora J.W."/>
            <person name="Tedersoo L."/>
            <person name="Vaario L.-M."/>
            <person name="Yamada A."/>
            <person name="Yan M."/>
            <person name="Wang P."/>
            <person name="Xu J."/>
            <person name="Bruns T."/>
            <person name="Baldrian P."/>
            <person name="Vilgalys R."/>
            <person name="Henrissat B."/>
            <person name="Grigoriev I.V."/>
            <person name="Hibbett D."/>
            <person name="Nagy L.G."/>
            <person name="Martin F.M."/>
        </authorList>
    </citation>
    <scope>NUCLEOTIDE SEQUENCE</scope>
    <source>
        <strain evidence="9">Prilba</strain>
    </source>
</reference>
<dbReference type="OrthoDB" id="429671at2759"/>
<reference evidence="9" key="2">
    <citation type="journal article" date="2020" name="Nat. Commun.">
        <title>Large-scale genome sequencing of mycorrhizal fungi provides insights into the early evolution of symbiotic traits.</title>
        <authorList>
            <person name="Miyauchi S."/>
            <person name="Kiss E."/>
            <person name="Kuo A."/>
            <person name="Drula E."/>
            <person name="Kohler A."/>
            <person name="Sanchez-Garcia M."/>
            <person name="Morin E."/>
            <person name="Andreopoulos B."/>
            <person name="Barry K.W."/>
            <person name="Bonito G."/>
            <person name="Buee M."/>
            <person name="Carver A."/>
            <person name="Chen C."/>
            <person name="Cichocki N."/>
            <person name="Clum A."/>
            <person name="Culley D."/>
            <person name="Crous P.W."/>
            <person name="Fauchery L."/>
            <person name="Girlanda M."/>
            <person name="Hayes R.D."/>
            <person name="Keri Z."/>
            <person name="LaButti K."/>
            <person name="Lipzen A."/>
            <person name="Lombard V."/>
            <person name="Magnuson J."/>
            <person name="Maillard F."/>
            <person name="Murat C."/>
            <person name="Nolan M."/>
            <person name="Ohm R.A."/>
            <person name="Pangilinan J."/>
            <person name="Pereira M.F."/>
            <person name="Perotto S."/>
            <person name="Peter M."/>
            <person name="Pfister S."/>
            <person name="Riley R."/>
            <person name="Sitrit Y."/>
            <person name="Stielow J.B."/>
            <person name="Szollosi G."/>
            <person name="Zifcakova L."/>
            <person name="Stursova M."/>
            <person name="Spatafora J.W."/>
            <person name="Tedersoo L."/>
            <person name="Vaario L.M."/>
            <person name="Yamada A."/>
            <person name="Yan M."/>
            <person name="Wang P."/>
            <person name="Xu J."/>
            <person name="Bruns T."/>
            <person name="Baldrian P."/>
            <person name="Vilgalys R."/>
            <person name="Dunand C."/>
            <person name="Henrissat B."/>
            <person name="Grigoriev I.V."/>
            <person name="Hibbett D."/>
            <person name="Nagy L.G."/>
            <person name="Martin F.M."/>
        </authorList>
    </citation>
    <scope>NUCLEOTIDE SEQUENCE</scope>
    <source>
        <strain evidence="9">Prilba</strain>
    </source>
</reference>
<organism evidence="9 10">
    <name type="scientific">Russula ochroleuca</name>
    <dbReference type="NCBI Taxonomy" id="152965"/>
    <lineage>
        <taxon>Eukaryota</taxon>
        <taxon>Fungi</taxon>
        <taxon>Dikarya</taxon>
        <taxon>Basidiomycota</taxon>
        <taxon>Agaricomycotina</taxon>
        <taxon>Agaricomycetes</taxon>
        <taxon>Russulales</taxon>
        <taxon>Russulaceae</taxon>
        <taxon>Russula</taxon>
    </lineage>
</organism>
<dbReference type="GO" id="GO:0005634">
    <property type="term" value="C:nucleus"/>
    <property type="evidence" value="ECO:0007669"/>
    <property type="project" value="TreeGrafter"/>
</dbReference>
<evidence type="ECO:0000256" key="3">
    <source>
        <dbReference type="ARBA" id="ARBA00022670"/>
    </source>
</evidence>
<dbReference type="EMBL" id="WHVB01000003">
    <property type="protein sequence ID" value="KAF8484496.1"/>
    <property type="molecule type" value="Genomic_DNA"/>
</dbReference>
<feature type="region of interest" description="Disordered" evidence="7">
    <location>
        <begin position="451"/>
        <end position="480"/>
    </location>
</feature>
<dbReference type="GO" id="GO:0016579">
    <property type="term" value="P:protein deubiquitination"/>
    <property type="evidence" value="ECO:0007669"/>
    <property type="project" value="InterPro"/>
</dbReference>
<evidence type="ECO:0000313" key="10">
    <source>
        <dbReference type="Proteomes" id="UP000759537"/>
    </source>
</evidence>
<dbReference type="PROSITE" id="PS50235">
    <property type="entry name" value="USP_3"/>
    <property type="match status" value="1"/>
</dbReference>
<dbReference type="PANTHER" id="PTHR24006:SF687">
    <property type="entry name" value="UBIQUITIN CARBOXYL-TERMINAL HYDROLASE 10"/>
    <property type="match status" value="1"/>
</dbReference>
<dbReference type="SUPFAM" id="SSF54001">
    <property type="entry name" value="Cysteine proteinases"/>
    <property type="match status" value="1"/>
</dbReference>
<evidence type="ECO:0000256" key="7">
    <source>
        <dbReference type="SAM" id="MobiDB-lite"/>
    </source>
</evidence>
<dbReference type="AlphaFoldDB" id="A0A9P5N277"/>
<dbReference type="GO" id="GO:0006508">
    <property type="term" value="P:proteolysis"/>
    <property type="evidence" value="ECO:0007669"/>
    <property type="project" value="UniProtKB-KW"/>
</dbReference>
<evidence type="ECO:0000256" key="5">
    <source>
        <dbReference type="ARBA" id="ARBA00022801"/>
    </source>
</evidence>
<keyword evidence="10" id="KW-1185">Reference proteome</keyword>
<dbReference type="InterPro" id="IPR001394">
    <property type="entry name" value="Peptidase_C19_UCH"/>
</dbReference>
<sequence>MVNSRMRRRFFRLYLDALDEELLALLASSSGQKSVTAPPGGEECESGHADAGNRDSKVELVESPLMCIFGGKFRSTLRAPNQPDTATIEDWRSLQIDIQARFPSSNSTNTYTLARISHVQPVQLGPSGFSEASQQVLIEVLPSILVLHLKRFLHDAAADGIVKISKPVQFAPGLEIPLEIMTPATGKSAEPGHYKLYGVLYHHGESAAGSGHYTVDVLHQNGDSGSGEVWLHIDDEAVNTVRHEDVFWGHDNELVDDRFGVFLEPEKLKFDAKVFRLARYPSSVLLPASTCAPPRPAPPPPPDVLGSIEVPAFLAAAPGLTAAEEPAAVLGVQQDLEEILQHLVMRLPVALGVPPARLPPPSISVRAPNASSEKIDEPNGPTRPAAVEAKRKPMSAQSYPDAKSPARPYLRRSSIDSTQVSYCLYFLLNFSRPSGYLRRPLRILFDVSTYSPRPRRRNDPDGHHDHPQSTPNQQLQGESNFGDSSGPLFSIYSKAAEEEDNKMVERWQKDADGILIFTGLFSAAVAALLAVTVQDLRPNSQDTSAFYLGNIYEVPRRPERNTYFHTIFRQATPRFLVRDMPSGYHFYETWDRFDDLRICYRGWMLGGLEKAAEEMASERSSEIDGRILGWTISALGDDDSLETFFEAIPGFFKSKLVENLENTLP</sequence>
<dbReference type="InterPro" id="IPR018200">
    <property type="entry name" value="USP_CS"/>
</dbReference>
<dbReference type="PANTHER" id="PTHR24006">
    <property type="entry name" value="UBIQUITIN CARBOXYL-TERMINAL HYDROLASE"/>
    <property type="match status" value="1"/>
</dbReference>
<feature type="compositionally biased region" description="Polar residues" evidence="7">
    <location>
        <begin position="468"/>
        <end position="480"/>
    </location>
</feature>
<keyword evidence="3" id="KW-0645">Protease</keyword>
<proteinExistence type="predicted"/>
<evidence type="ECO:0000313" key="9">
    <source>
        <dbReference type="EMBL" id="KAF8484496.1"/>
    </source>
</evidence>
<keyword evidence="4" id="KW-0833">Ubl conjugation pathway</keyword>
<feature type="domain" description="USP" evidence="8">
    <location>
        <begin position="1"/>
        <end position="267"/>
    </location>
</feature>
<protein>
    <recommendedName>
        <fullName evidence="2">ubiquitinyl hydrolase 1</fullName>
        <ecNumber evidence="2">3.4.19.12</ecNumber>
    </recommendedName>
</protein>
<comment type="catalytic activity">
    <reaction evidence="1">
        <text>Thiol-dependent hydrolysis of ester, thioester, amide, peptide and isopeptide bonds formed by the C-terminal Gly of ubiquitin (a 76-residue protein attached to proteins as an intracellular targeting signal).</text>
        <dbReference type="EC" id="3.4.19.12"/>
    </reaction>
</comment>
<feature type="compositionally biased region" description="Basic and acidic residues" evidence="7">
    <location>
        <begin position="457"/>
        <end position="467"/>
    </location>
</feature>
<dbReference type="EC" id="3.4.19.12" evidence="2"/>
<feature type="region of interest" description="Disordered" evidence="7">
    <location>
        <begin position="360"/>
        <end position="410"/>
    </location>
</feature>
<feature type="region of interest" description="Disordered" evidence="7">
    <location>
        <begin position="31"/>
        <end position="55"/>
    </location>
</feature>
<dbReference type="CDD" id="cd02257">
    <property type="entry name" value="Peptidase_C19"/>
    <property type="match status" value="1"/>
</dbReference>
<gene>
    <name evidence="9" type="ORF">DFH94DRAFT_813019</name>
</gene>
<evidence type="ECO:0000256" key="6">
    <source>
        <dbReference type="ARBA" id="ARBA00022807"/>
    </source>
</evidence>
<keyword evidence="5" id="KW-0378">Hydrolase</keyword>
<dbReference type="InterPro" id="IPR050164">
    <property type="entry name" value="Peptidase_C19"/>
</dbReference>
<evidence type="ECO:0000256" key="2">
    <source>
        <dbReference type="ARBA" id="ARBA00012759"/>
    </source>
</evidence>
<dbReference type="Proteomes" id="UP000759537">
    <property type="component" value="Unassembled WGS sequence"/>
</dbReference>
<comment type="caution">
    <text evidence="9">The sequence shown here is derived from an EMBL/GenBank/DDBJ whole genome shotgun (WGS) entry which is preliminary data.</text>
</comment>
<accession>A0A9P5N277</accession>
<evidence type="ECO:0000256" key="1">
    <source>
        <dbReference type="ARBA" id="ARBA00000707"/>
    </source>
</evidence>
<dbReference type="InterPro" id="IPR045338">
    <property type="entry name" value="DUF6535"/>
</dbReference>
<dbReference type="Gene3D" id="3.90.70.10">
    <property type="entry name" value="Cysteine proteinases"/>
    <property type="match status" value="1"/>
</dbReference>
<dbReference type="GO" id="GO:0005829">
    <property type="term" value="C:cytosol"/>
    <property type="evidence" value="ECO:0007669"/>
    <property type="project" value="TreeGrafter"/>
</dbReference>
<dbReference type="GO" id="GO:0004843">
    <property type="term" value="F:cysteine-type deubiquitinase activity"/>
    <property type="evidence" value="ECO:0007669"/>
    <property type="project" value="UniProtKB-EC"/>
</dbReference>
<keyword evidence="6" id="KW-0788">Thiol protease</keyword>